<protein>
    <submittedName>
        <fullName evidence="1">Uncharacterized protein</fullName>
    </submittedName>
</protein>
<name>B3T4J6_9ZZZZ</name>
<dbReference type="SUPFAM" id="SSF46785">
    <property type="entry name" value="Winged helix' DNA-binding domain"/>
    <property type="match status" value="1"/>
</dbReference>
<dbReference type="EMBL" id="EU016601">
    <property type="protein sequence ID" value="ABZ07505.1"/>
    <property type="molecule type" value="Genomic_DNA"/>
</dbReference>
<dbReference type="InterPro" id="IPR036390">
    <property type="entry name" value="WH_DNA-bd_sf"/>
</dbReference>
<dbReference type="AlphaFoldDB" id="B3T4J6"/>
<dbReference type="InterPro" id="IPR036388">
    <property type="entry name" value="WH-like_DNA-bd_sf"/>
</dbReference>
<evidence type="ECO:0000313" key="1">
    <source>
        <dbReference type="EMBL" id="ABZ07505.1"/>
    </source>
</evidence>
<gene>
    <name evidence="1" type="ORF">ALOHA_HF4000ANIW137G21ctg1g34</name>
</gene>
<dbReference type="Gene3D" id="1.10.10.10">
    <property type="entry name" value="Winged helix-like DNA-binding domain superfamily/Winged helix DNA-binding domain"/>
    <property type="match status" value="1"/>
</dbReference>
<reference evidence="1" key="1">
    <citation type="journal article" date="2008" name="ISME J.">
        <title>Genomic patterns of recombination, clonal divergence and environment in marine microbial populations.</title>
        <authorList>
            <person name="Konstantinidis K.T."/>
            <person name="Delong E.F."/>
        </authorList>
    </citation>
    <scope>NUCLEOTIDE SEQUENCE</scope>
</reference>
<organism evidence="1">
    <name type="scientific">uncultured marine microorganism HF4000_ANIW137G21</name>
    <dbReference type="NCBI Taxonomy" id="455530"/>
    <lineage>
        <taxon>unclassified sequences</taxon>
        <taxon>environmental samples</taxon>
    </lineage>
</organism>
<accession>B3T4J6</accession>
<sequence length="872" mass="96304">MSVDSEFGASGDSSRQVRRIRSGHRRRLLDRLTDGAATVSVLARDAGLRIPHASAELRRMRNDGLVASDLAAGARGARLHLTQAGWETIRSDELARALEALPLPQPSAQCSLLARDGANLLLGVLAPMDSPLVLIPDRPVAPTSSEGTSTGSEGVSWIWATLRERSPRWFDLSTLEMLPEPPTGHDPQSISAYVGDNNTLGIVRARLIDVDRPVALAPGIWFEPPAHRPQPPLPEASHHRGRWVLGNCHDQSPEVRPKDPLVAIMDERLPRSMLLRTARANALVIADLGGLDASGDDYPISSLENWIARAHPRLRPSERKRRLNSLRERLTSTRRVRVEESTWRRFRKDWGESDFTLEESPLRLLDTRGLGTAASTALVEWAVGTDEGPALVLEIQDSLPDEVITAVISHPRLRLALTSSPMPAFGIFDELEVDPLRPLPWLRLRTRGGRVLPLRLVDSVPRAEAVETEADESLSPWLLLSGKVGSGLAAAGDTSMVASASAQFPEGNEDWANMMEASYPLAAWIASPRRTRWHRWQRLRSRLDSEWLALMDLEHLPLERLAEVADEAPDRVLEMFALQLRAMLRNDSEIALRTRPAIDPAQSTRGASWVAAQLLANAAWLPPFMHSDLLGWALEAWLVHPPAKSRPALEAVDWIHSEGRGTGSDYGPILQGVLRRAKHTPDGQDLKTWSLLVERILDGKSLEIEGVEAIVETLPLDWWAPLAPELLINLLTPEDGIEWLTENPLPWAAAVLRPQGEVSSAPGLRTAQHPGCTPELRGALARRLRVRSERGSLPKGAEALLDLLDALDSIHLGEAPSTGRTHPLIGWLAQPIERWPAMTNEMVMVGDPHVAERLIHRRSGYHEELAQTQQIT</sequence>
<proteinExistence type="predicted"/>